<comment type="caution">
    <text evidence="1">The sequence shown here is derived from an EMBL/GenBank/DDBJ whole genome shotgun (WGS) entry which is preliminary data.</text>
</comment>
<dbReference type="Proteomes" id="UP001519887">
    <property type="component" value="Unassembled WGS sequence"/>
</dbReference>
<evidence type="ECO:0000313" key="2">
    <source>
        <dbReference type="Proteomes" id="UP001519887"/>
    </source>
</evidence>
<reference evidence="1 2" key="1">
    <citation type="submission" date="2021-07" db="EMBL/GenBank/DDBJ databases">
        <title>Paenibacillus radiodurans sp. nov., isolated from the southeastern edge of Tengger Desert.</title>
        <authorList>
            <person name="Zhang G."/>
        </authorList>
    </citation>
    <scope>NUCLEOTIDE SEQUENCE [LARGE SCALE GENOMIC DNA]</scope>
    <source>
        <strain evidence="1 2">CCM 7311</strain>
    </source>
</reference>
<feature type="non-terminal residue" evidence="1">
    <location>
        <position position="1"/>
    </location>
</feature>
<protein>
    <recommendedName>
        <fullName evidence="3">PD-(D/E)XK endonuclease-like domain-containing protein</fullName>
    </recommendedName>
</protein>
<accession>A0ABS7CKJ8</accession>
<evidence type="ECO:0000313" key="1">
    <source>
        <dbReference type="EMBL" id="MBW7461471.1"/>
    </source>
</evidence>
<proteinExistence type="predicted"/>
<gene>
    <name evidence="1" type="ORF">K0U00_46190</name>
</gene>
<keyword evidence="2" id="KW-1185">Reference proteome</keyword>
<sequence length="84" mass="8987">GDVAIAPYRLGAKTPCQFCAYKPVCQFDPLIEGNAFSKLHKPGKDEVWQLLAAAEEADGPHGLDLIQVLNKNGFTDMDAKGGQG</sequence>
<dbReference type="EMBL" id="JAHZIK010002981">
    <property type="protein sequence ID" value="MBW7461471.1"/>
    <property type="molecule type" value="Genomic_DNA"/>
</dbReference>
<evidence type="ECO:0008006" key="3">
    <source>
        <dbReference type="Google" id="ProtNLM"/>
    </source>
</evidence>
<name>A0ABS7CKJ8_9BACL</name>
<organism evidence="1 2">
    <name type="scientific">Paenibacillus sepulcri</name>
    <dbReference type="NCBI Taxonomy" id="359917"/>
    <lineage>
        <taxon>Bacteria</taxon>
        <taxon>Bacillati</taxon>
        <taxon>Bacillota</taxon>
        <taxon>Bacilli</taxon>
        <taxon>Bacillales</taxon>
        <taxon>Paenibacillaceae</taxon>
        <taxon>Paenibacillus</taxon>
    </lineage>
</organism>